<dbReference type="InterPro" id="IPR036116">
    <property type="entry name" value="FN3_sf"/>
</dbReference>
<feature type="domain" description="Fibronectin type-III" evidence="1">
    <location>
        <begin position="671"/>
        <end position="760"/>
    </location>
</feature>
<dbReference type="EMBL" id="MPRL01000007">
    <property type="protein sequence ID" value="OOZ41675.1"/>
    <property type="molecule type" value="Genomic_DNA"/>
</dbReference>
<dbReference type="PANTHER" id="PTHR36251:SF2">
    <property type="entry name" value="GIFSY-2 PROPHAGE HOST SPECIFICITY PROTEIN J, PHAGE LAMBDA"/>
    <property type="match status" value="1"/>
</dbReference>
<gene>
    <name evidence="2" type="ORF">BOW53_03070</name>
</gene>
<dbReference type="SUPFAM" id="SSF49265">
    <property type="entry name" value="Fibronectin type III"/>
    <property type="match status" value="1"/>
</dbReference>
<accession>A0A1T2L992</accession>
<proteinExistence type="predicted"/>
<evidence type="ECO:0000259" key="1">
    <source>
        <dbReference type="SMART" id="SM00060"/>
    </source>
</evidence>
<organism evidence="2 3">
    <name type="scientific">Solemya pervernicosa gill symbiont</name>
    <dbReference type="NCBI Taxonomy" id="642797"/>
    <lineage>
        <taxon>Bacteria</taxon>
        <taxon>Pseudomonadati</taxon>
        <taxon>Pseudomonadota</taxon>
        <taxon>Gammaproteobacteria</taxon>
        <taxon>sulfur-oxidizing symbionts</taxon>
    </lineage>
</organism>
<keyword evidence="3" id="KW-1185">Reference proteome</keyword>
<dbReference type="AlphaFoldDB" id="A0A1T2L992"/>
<reference evidence="2 3" key="1">
    <citation type="submission" date="2016-11" db="EMBL/GenBank/DDBJ databases">
        <title>Mixed transmission modes and dynamic genome evolution in an obligate animal-bacterial symbiosis.</title>
        <authorList>
            <person name="Russell S.L."/>
            <person name="Corbett-Detig R.B."/>
            <person name="Cavanaugh C.M."/>
        </authorList>
    </citation>
    <scope>NUCLEOTIDE SEQUENCE [LARGE SCALE GENOMIC DNA]</scope>
    <source>
        <strain evidence="2">Sveles-Q1</strain>
    </source>
</reference>
<protein>
    <recommendedName>
        <fullName evidence="1">Fibronectin type-III domain-containing protein</fullName>
    </recommendedName>
</protein>
<dbReference type="InterPro" id="IPR013783">
    <property type="entry name" value="Ig-like_fold"/>
</dbReference>
<dbReference type="InterPro" id="IPR003961">
    <property type="entry name" value="FN3_dom"/>
</dbReference>
<comment type="caution">
    <text evidence="2">The sequence shown here is derived from an EMBL/GenBank/DDBJ whole genome shotgun (WGS) entry which is preliminary data.</text>
</comment>
<dbReference type="CDD" id="cd00063">
    <property type="entry name" value="FN3"/>
    <property type="match status" value="1"/>
</dbReference>
<dbReference type="SMART" id="SM00060">
    <property type="entry name" value="FN3"/>
    <property type="match status" value="2"/>
</dbReference>
<dbReference type="PANTHER" id="PTHR36251">
    <property type="entry name" value="FELS-1 PROPHAGE HOST SPECIFICITY PROTEIN-RELATED"/>
    <property type="match status" value="1"/>
</dbReference>
<sequence length="929" mass="103808">MGWGDVKDWWDEQWDDFTDWVDDVWDDITDWFSPDLSDLEKKFDGTLLNKSSNVAEIPVVYGTQRVGGIITLMAVTGDKNEFLHLILTLCEGPISSINTVYLDDVPSTDERFAGSVWINKHKGEEDQLADADAVAEIPGWTSDHRQQGTAYLYVRLHWNRDVFARRPVITADIGGRLVKNYNHDIVTWSNNPAWCIADYLTHPRYGKRLPESAIDTASLIAAANYCEADISLYSGAPADQPRYTCDGVVDTSRTLWANIKELLSSCNGRLPRINGNYALIIDKDEVDAFAWDESMVLGSISMSGGSRRSRSNRISVGYRNPDNEWRSDTLPVDSAAYLAADNGIAHESRITLPFCISPYRAQMHGELAMRISRDRATVSFITKLAALDHLPSSVGTFSHSSLGWVDQRVRIVRMSLRLDATVAITLKRHDGDLYDLTLPGVYTPPTTTTLPNPLHVEPPTNLVLTEQQHDLYGEALFTWTEAADAFVTDYQAQIRLVAGGSWIDLGTREGTSRTVRNLLPGVYEFQVRSVNDSGVHSGWLTLECTIAIAAVVPRVRGLELFGQGNDHIFTGRDAKFAWREGSLNFSYDLGDEPFGAGSGARDLYFKDYEVRVLDIDKNLLRTEHVTDNWYIYSYEKNVEDDGPRREFILEVYQRGRQNQLSTKAARLRVENAAPAAPTAYKITPDHDSIIVDFDRPSDTDYKGCSVWIGTATGFTRNASTIIYTGANDQFLIDHIGDNSPLQPETEYFIAIRFEDEFGNSGTESVEISATTRKAPVAVIDGTLIGGVVWNGDDEEKIEATVTTDTGDTIVGQFNFGGYCDRHTSAGGVSTDYITGAHARAFAWFEIYREDVGSPTSDTLVAASGDTNNPNYFSGIYTTYYRTEYVPLGFIDQPPAGNYRYYVKYYFRAADARDLLKEKARSFTLTRHRA</sequence>
<name>A0A1T2L992_9GAMM</name>
<feature type="domain" description="Fibronectin type-III" evidence="1">
    <location>
        <begin position="456"/>
        <end position="538"/>
    </location>
</feature>
<dbReference type="Gene3D" id="2.60.40.10">
    <property type="entry name" value="Immunoglobulins"/>
    <property type="match status" value="2"/>
</dbReference>
<dbReference type="InterPro" id="IPR053171">
    <property type="entry name" value="Viral_Tip_Attach_Protein"/>
</dbReference>
<evidence type="ECO:0000313" key="2">
    <source>
        <dbReference type="EMBL" id="OOZ41675.1"/>
    </source>
</evidence>
<evidence type="ECO:0000313" key="3">
    <source>
        <dbReference type="Proteomes" id="UP000191110"/>
    </source>
</evidence>
<dbReference type="Proteomes" id="UP000191110">
    <property type="component" value="Unassembled WGS sequence"/>
</dbReference>